<reference evidence="1 2" key="1">
    <citation type="journal article" date="2014" name="PLoS Genet.">
        <title>The Genome of Spironucleus salmonicida Highlights a Fish Pathogen Adapted to Fluctuating Environments.</title>
        <authorList>
            <person name="Xu F."/>
            <person name="Jerlstrom-Hultqvist J."/>
            <person name="Einarsson E."/>
            <person name="Astvaldsson A."/>
            <person name="Svard S.G."/>
            <person name="Andersson J.O."/>
        </authorList>
    </citation>
    <scope>NUCLEOTIDE SEQUENCE</scope>
    <source>
        <strain evidence="2">ATCC 50377</strain>
    </source>
</reference>
<proteinExistence type="predicted"/>
<evidence type="ECO:0000313" key="3">
    <source>
        <dbReference type="Proteomes" id="UP000018208"/>
    </source>
</evidence>
<organism evidence="1">
    <name type="scientific">Spironucleus salmonicida</name>
    <dbReference type="NCBI Taxonomy" id="348837"/>
    <lineage>
        <taxon>Eukaryota</taxon>
        <taxon>Metamonada</taxon>
        <taxon>Diplomonadida</taxon>
        <taxon>Hexamitidae</taxon>
        <taxon>Hexamitinae</taxon>
        <taxon>Spironucleus</taxon>
    </lineage>
</organism>
<reference evidence="2" key="2">
    <citation type="submission" date="2020-12" db="EMBL/GenBank/DDBJ databases">
        <title>New Spironucleus salmonicida genome in near-complete chromosomes.</title>
        <authorList>
            <person name="Xu F."/>
            <person name="Kurt Z."/>
            <person name="Jimenez-Gonzalez A."/>
            <person name="Astvaldsson A."/>
            <person name="Andersson J.O."/>
            <person name="Svard S.G."/>
        </authorList>
    </citation>
    <scope>NUCLEOTIDE SEQUENCE</scope>
    <source>
        <strain evidence="2">ATCC 50377</strain>
    </source>
</reference>
<dbReference type="VEuPathDB" id="GiardiaDB:SS50377_25524"/>
<sequence>MNQTAYEILNVKFEDENSEISYDNKNYMQSIAYKAINSKTARKFYELTKQVKIDVTKVSALLADNQLTWQKDAPHYFNAWVDTIENKPIKLEYKHISLIDKESFGTNQTLQFTFYVDISLKVDNQIMEKKIKMSNKQSITSSKQITFQIPYIRTNANINAAFPKSDPLTELLPDLQFMQNSLFRAKPTDSEEDIDIKEYKEEISMVLTAQLVEFYDLLVCKFSVFKPETFEIGLDCQFKKCEMIYNNCIVQNYKLDKTPRFLIMNLVNGGIVGQKGESKTKQLIQGFLRKNEKE</sequence>
<accession>V6LKH8</accession>
<dbReference type="Proteomes" id="UP000018208">
    <property type="component" value="Unassembled WGS sequence"/>
</dbReference>
<dbReference type="EMBL" id="KI546101">
    <property type="protein sequence ID" value="EST45072.1"/>
    <property type="molecule type" value="Genomic_DNA"/>
</dbReference>
<name>V6LKH8_9EUKA</name>
<dbReference type="AlphaFoldDB" id="V6LKH8"/>
<evidence type="ECO:0000313" key="1">
    <source>
        <dbReference type="EMBL" id="EST45072.1"/>
    </source>
</evidence>
<protein>
    <submittedName>
        <fullName evidence="1">Uncharacterized protein</fullName>
    </submittedName>
</protein>
<gene>
    <name evidence="1" type="ORF">SS50377_15092</name>
    <name evidence="2" type="ORF">SS50377_25524</name>
</gene>
<keyword evidence="3" id="KW-1185">Reference proteome</keyword>
<dbReference type="EMBL" id="AUWU02000005">
    <property type="protein sequence ID" value="KAH0573404.1"/>
    <property type="molecule type" value="Genomic_DNA"/>
</dbReference>
<evidence type="ECO:0000313" key="2">
    <source>
        <dbReference type="EMBL" id="KAH0573404.1"/>
    </source>
</evidence>